<dbReference type="GO" id="GO:0000915">
    <property type="term" value="P:actomyosin contractile ring assembly"/>
    <property type="evidence" value="ECO:0007669"/>
    <property type="project" value="TreeGrafter"/>
</dbReference>
<dbReference type="InterPro" id="IPR011993">
    <property type="entry name" value="PH-like_dom_sf"/>
</dbReference>
<protein>
    <recommendedName>
        <fullName evidence="2">PH domain-containing protein</fullName>
    </recommendedName>
</protein>
<proteinExistence type="predicted"/>
<feature type="compositionally biased region" description="Polar residues" evidence="1">
    <location>
        <begin position="329"/>
        <end position="348"/>
    </location>
</feature>
<dbReference type="SUPFAM" id="SSF50729">
    <property type="entry name" value="PH domain-like"/>
    <property type="match status" value="1"/>
</dbReference>
<name>A0AB39Z6K3_DROSZ</name>
<evidence type="ECO:0000313" key="3">
    <source>
        <dbReference type="Proteomes" id="UP001652628"/>
    </source>
</evidence>
<dbReference type="CDD" id="cd01263">
    <property type="entry name" value="PH_anillin"/>
    <property type="match status" value="1"/>
</dbReference>
<feature type="region of interest" description="Disordered" evidence="1">
    <location>
        <begin position="598"/>
        <end position="630"/>
    </location>
</feature>
<feature type="region of interest" description="Disordered" evidence="1">
    <location>
        <begin position="75"/>
        <end position="94"/>
    </location>
</feature>
<gene>
    <name evidence="4" type="primary">LOC108009452</name>
</gene>
<reference evidence="4" key="1">
    <citation type="submission" date="2025-08" db="UniProtKB">
        <authorList>
            <consortium name="RefSeq"/>
        </authorList>
    </citation>
    <scope>IDENTIFICATION</scope>
</reference>
<feature type="compositionally biased region" description="Low complexity" evidence="1">
    <location>
        <begin position="618"/>
        <end position="627"/>
    </location>
</feature>
<feature type="region of interest" description="Disordered" evidence="1">
    <location>
        <begin position="907"/>
        <end position="968"/>
    </location>
</feature>
<dbReference type="PANTHER" id="PTHR21538:SF23">
    <property type="entry name" value="ANILLIN"/>
    <property type="match status" value="1"/>
</dbReference>
<evidence type="ECO:0000256" key="1">
    <source>
        <dbReference type="SAM" id="MobiDB-lite"/>
    </source>
</evidence>
<dbReference type="PANTHER" id="PTHR21538">
    <property type="entry name" value="ANILLIN/RHOTEKIN RTKN"/>
    <property type="match status" value="1"/>
</dbReference>
<dbReference type="GeneID" id="108009452"/>
<feature type="region of interest" description="Disordered" evidence="1">
    <location>
        <begin position="130"/>
        <end position="183"/>
    </location>
</feature>
<feature type="region of interest" description="Disordered" evidence="1">
    <location>
        <begin position="23"/>
        <end position="57"/>
    </location>
</feature>
<feature type="region of interest" description="Disordered" evidence="1">
    <location>
        <begin position="264"/>
        <end position="350"/>
    </location>
</feature>
<feature type="compositionally biased region" description="Polar residues" evidence="1">
    <location>
        <begin position="598"/>
        <end position="617"/>
    </location>
</feature>
<dbReference type="InterPro" id="IPR001849">
    <property type="entry name" value="PH_domain"/>
</dbReference>
<dbReference type="Proteomes" id="UP001652628">
    <property type="component" value="Chromosome 2R"/>
</dbReference>
<feature type="region of interest" description="Disordered" evidence="1">
    <location>
        <begin position="787"/>
        <end position="808"/>
    </location>
</feature>
<keyword evidence="3" id="KW-1185">Reference proteome</keyword>
<feature type="compositionally biased region" description="Low complexity" evidence="1">
    <location>
        <begin position="918"/>
        <end position="931"/>
    </location>
</feature>
<feature type="compositionally biased region" description="Polar residues" evidence="1">
    <location>
        <begin position="947"/>
        <end position="956"/>
    </location>
</feature>
<dbReference type="PROSITE" id="PS50003">
    <property type="entry name" value="PH_DOMAIN"/>
    <property type="match status" value="1"/>
</dbReference>
<sequence length="1558" mass="174007">MQLVLSAPQVDIKMATTFAGSKFSKHVLVDEEEGEEDEEEEEEEDSAESGSTSSFSLQECIDEFRARRIRRVSTQSRDCENNMPRQLPRVRRSTDADLINQNRCNKEQERKGKPCQNGFCYCFTSDSGDCGSTAPPRDQHVRLPRRSRRSESSKPAKQNNLGSQPQQAQQRRESEPANVKSSFKTPLTAVSRLRAVGGDDEPLIHIIQELHDNCVVSEVRVNRQKLSGSNCRYRNSQTLRETTKMQSYEPIAYKPSAPVLSNISEQESAVEEEQEKELLVTEPSSRRSSRSRRSSGGGGRLLQKRLSQGQVSFKARDCQLPPPKPPRRGSQSLDGKLSQSSLTSTNPSVREAERVLDDFLRKRGVQVPVSRVEPSRRKDSQRRSFPMAEVEKPKSHKHLPTCPSLSDIERVVESKRGSNYARNIRQESSRKSAPSKDIIIGWTEPKITDMLNYQGKSASTFKTPAEPQVSIGWQPLKPQPQPVVPKVSLDTVDGSMSENLASNMIHKDTPIKYPSRVNTTGGQASQKFIWGEQWRNLSPWKATKPKSLGKKSKNFLNNSKKKILRFVSPKKSNQEEQPMEEQIKATPTQCTIGVQTSTSQLDLHSQSPPGSYHSPMQTTPSGTTTSTRQQLDSEQPYFDFERKVKAPTPPKKLPRANRARKLDFQTEAAPTTYRSYHKDLDQDVTITKMGYLLSSIRAKLEASDERALRTFRDCSRSDPLERSHFQTQSFDCTDGPSSLATTSVATTRLQRDLDSEPIYSEIEEDCLRIRGSPHHEVRTAAQVVNHTPTPTESSTAYVSETMPDPSPSPADLSAMYARVQKTPKNSPQMKPLGQATQPQIVPPVIQPPMPPVIQPPIMPPVIQPQIMDNGSSQPVQPPIKPQLSAPNHPVALGHFLHESLKNGNFFQFMPLPEEPSGTESSCSASQTTESSVIRQPMLKSSPPLAHQSLNNISEQHSPPKKNRNLSRSELSLQRSEIFLDNLCRSELVLDRLEKVPNTISNADSVSYDMPNEGNEELYADYSLGEAGSSSFATNDYGSGQIEPEPANQSTPKKKQSQRFTTKPSRNLTIDINDGPATPLRQFGQNISFSCPTTPQQAEALKAEDPGLHNSSSLGELMQTVPMPSESQLMSVSTLARYRLLKNALRRSYRKGKDFFLAEKQRLTQSLNLSRDQSNQTDGELDSSSYYASFNLDSLLNESLNPNEQLAQAVSICRQMPELEISAEMVEAERLLLFSSLRKSAPLGCQLNDNALAARRQSQCLLIDAMELPVRADVSQDMFFNYHYICTFECGGRIRSTQSVECQNGSAFFRDCGLEFYSGDKADSLELRCQIFMLRLRKVSTLALEPAKSLRRGSGNLGSANSSSSAGSVGDQIISRFRLHASFKLRAMDLAPFQLVASESRSSDKICLRSSRSWQLPLSTHTKSTNLGPAISITGRVDLRLPKGRFTGYLNVQDPKNRHHWNRRWCSLDGVRLSVWQHEDNLGDDSPLFSLELPGCGQSLIDAAPRDLCARARSFLVQGKESDYEAGVFFAADTQPELLEWLSHLNEALDFARHWLSST</sequence>
<dbReference type="Pfam" id="PF00169">
    <property type="entry name" value="PH"/>
    <property type="match status" value="1"/>
</dbReference>
<feature type="compositionally biased region" description="Acidic residues" evidence="1">
    <location>
        <begin position="30"/>
        <end position="47"/>
    </location>
</feature>
<feature type="compositionally biased region" description="Basic and acidic residues" evidence="1">
    <location>
        <begin position="373"/>
        <end position="382"/>
    </location>
</feature>
<dbReference type="SMART" id="SM00233">
    <property type="entry name" value="PH"/>
    <property type="match status" value="1"/>
</dbReference>
<feature type="region of interest" description="Disordered" evidence="1">
    <location>
        <begin position="369"/>
        <end position="402"/>
    </location>
</feature>
<dbReference type="InterPro" id="IPR037840">
    <property type="entry name" value="PH_Anillin"/>
</dbReference>
<evidence type="ECO:0000313" key="4">
    <source>
        <dbReference type="RefSeq" id="XP_016929309.2"/>
    </source>
</evidence>
<feature type="compositionally biased region" description="Polar residues" evidence="1">
    <location>
        <begin position="155"/>
        <end position="169"/>
    </location>
</feature>
<accession>A0AB39Z6K3</accession>
<feature type="compositionally biased region" description="Polar residues" evidence="1">
    <location>
        <begin position="1057"/>
        <end position="1069"/>
    </location>
</feature>
<feature type="compositionally biased region" description="Polar residues" evidence="1">
    <location>
        <begin position="787"/>
        <end position="798"/>
    </location>
</feature>
<dbReference type="GO" id="GO:0031106">
    <property type="term" value="P:septin ring organization"/>
    <property type="evidence" value="ECO:0007669"/>
    <property type="project" value="TreeGrafter"/>
</dbReference>
<dbReference type="Gene3D" id="2.30.29.30">
    <property type="entry name" value="Pleckstrin-homology domain (PH domain)/Phosphotyrosine-binding domain (PTB)"/>
    <property type="match status" value="1"/>
</dbReference>
<feature type="domain" description="PH" evidence="2">
    <location>
        <begin position="1442"/>
        <end position="1549"/>
    </location>
</feature>
<dbReference type="GO" id="GO:0000281">
    <property type="term" value="P:mitotic cytokinesis"/>
    <property type="evidence" value="ECO:0007669"/>
    <property type="project" value="TreeGrafter"/>
</dbReference>
<evidence type="ECO:0000259" key="2">
    <source>
        <dbReference type="PROSITE" id="PS50003"/>
    </source>
</evidence>
<feature type="region of interest" description="Disordered" evidence="1">
    <location>
        <begin position="566"/>
        <end position="585"/>
    </location>
</feature>
<dbReference type="GO" id="GO:0005826">
    <property type="term" value="C:actomyosin contractile ring"/>
    <property type="evidence" value="ECO:0007669"/>
    <property type="project" value="TreeGrafter"/>
</dbReference>
<dbReference type="RefSeq" id="XP_016929309.2">
    <property type="nucleotide sequence ID" value="XM_017073820.4"/>
</dbReference>
<feature type="region of interest" description="Disordered" evidence="1">
    <location>
        <begin position="1029"/>
        <end position="1073"/>
    </location>
</feature>
<organism evidence="3 4">
    <name type="scientific">Drosophila suzukii</name>
    <name type="common">Spotted-wing drosophila fruit fly</name>
    <dbReference type="NCBI Taxonomy" id="28584"/>
    <lineage>
        <taxon>Eukaryota</taxon>
        <taxon>Metazoa</taxon>
        <taxon>Ecdysozoa</taxon>
        <taxon>Arthropoda</taxon>
        <taxon>Hexapoda</taxon>
        <taxon>Insecta</taxon>
        <taxon>Pterygota</taxon>
        <taxon>Neoptera</taxon>
        <taxon>Endopterygota</taxon>
        <taxon>Diptera</taxon>
        <taxon>Brachycera</taxon>
        <taxon>Muscomorpha</taxon>
        <taxon>Ephydroidea</taxon>
        <taxon>Drosophilidae</taxon>
        <taxon>Drosophila</taxon>
        <taxon>Sophophora</taxon>
    </lineage>
</organism>
<dbReference type="InterPro" id="IPR051364">
    <property type="entry name" value="Cytokinesis/Rho-signaling"/>
</dbReference>